<dbReference type="RefSeq" id="WP_127906720.1">
    <property type="nucleotide sequence ID" value="NZ_RQXX01000003.1"/>
</dbReference>
<dbReference type="OrthoDB" id="7848551at2"/>
<dbReference type="PANTHER" id="PTHR11941:SF54">
    <property type="entry name" value="ENOYL-COA HYDRATASE, MITOCHONDRIAL"/>
    <property type="match status" value="1"/>
</dbReference>
<dbReference type="AlphaFoldDB" id="A0A438AHG3"/>
<dbReference type="PROSITE" id="PS00166">
    <property type="entry name" value="ENOYL_COA_HYDRATASE"/>
    <property type="match status" value="1"/>
</dbReference>
<dbReference type="GO" id="GO:0016853">
    <property type="term" value="F:isomerase activity"/>
    <property type="evidence" value="ECO:0007669"/>
    <property type="project" value="UniProtKB-KW"/>
</dbReference>
<dbReference type="SUPFAM" id="SSF52096">
    <property type="entry name" value="ClpP/crotonase"/>
    <property type="match status" value="1"/>
</dbReference>
<keyword evidence="3" id="KW-0413">Isomerase</keyword>
<gene>
    <name evidence="3" type="ORF">EKE94_11370</name>
</gene>
<dbReference type="InterPro" id="IPR029045">
    <property type="entry name" value="ClpP/crotonase-like_dom_sf"/>
</dbReference>
<dbReference type="InterPro" id="IPR018376">
    <property type="entry name" value="Enoyl-CoA_hyd/isom_CS"/>
</dbReference>
<keyword evidence="4" id="KW-1185">Reference proteome</keyword>
<dbReference type="PANTHER" id="PTHR11941">
    <property type="entry name" value="ENOYL-COA HYDRATASE-RELATED"/>
    <property type="match status" value="1"/>
</dbReference>
<evidence type="ECO:0000256" key="1">
    <source>
        <dbReference type="ARBA" id="ARBA00005254"/>
    </source>
</evidence>
<dbReference type="GO" id="GO:0006635">
    <property type="term" value="P:fatty acid beta-oxidation"/>
    <property type="evidence" value="ECO:0007669"/>
    <property type="project" value="TreeGrafter"/>
</dbReference>
<dbReference type="Proteomes" id="UP000285908">
    <property type="component" value="Unassembled WGS sequence"/>
</dbReference>
<reference evidence="3 4" key="1">
    <citation type="submission" date="2018-11" db="EMBL/GenBank/DDBJ databases">
        <title>Mesobaculum littorinae gen. nov., sp. nov., isolated from Littorina scabra that represents a novel genus of the order Rhodobacteraceae.</title>
        <authorList>
            <person name="Li F."/>
        </authorList>
    </citation>
    <scope>NUCLEOTIDE SEQUENCE [LARGE SCALE GENOMIC DNA]</scope>
    <source>
        <strain evidence="3 4">M0103</strain>
    </source>
</reference>
<evidence type="ECO:0000313" key="3">
    <source>
        <dbReference type="EMBL" id="RVV98055.1"/>
    </source>
</evidence>
<sequence>MITLDRDGALWRIVIGRAEKRGALTAEMVAQIASITEAAAAEAQVLVLTGTGDAFSAGADLAEAHSGLARDPVWERLSAAVAGFPGLSIAAINGTAAGGALGMVLACDLRVAVLGATFFYPVLRHGFVPPRSDPGRLVALVGPGRAKLILMGGARIDADEALRIGLIDRLVPREELDRAVAGLSEEALATRPDVLREVGRLCDRH</sequence>
<proteinExistence type="inferred from homology"/>
<evidence type="ECO:0000256" key="2">
    <source>
        <dbReference type="RuleBase" id="RU003707"/>
    </source>
</evidence>
<accession>A0A438AHG3</accession>
<dbReference type="EMBL" id="RQXX01000003">
    <property type="protein sequence ID" value="RVV98055.1"/>
    <property type="molecule type" value="Genomic_DNA"/>
</dbReference>
<comment type="caution">
    <text evidence="3">The sequence shown here is derived from an EMBL/GenBank/DDBJ whole genome shotgun (WGS) entry which is preliminary data.</text>
</comment>
<dbReference type="Gene3D" id="3.90.226.10">
    <property type="entry name" value="2-enoyl-CoA Hydratase, Chain A, domain 1"/>
    <property type="match status" value="1"/>
</dbReference>
<dbReference type="Pfam" id="PF00378">
    <property type="entry name" value="ECH_1"/>
    <property type="match status" value="1"/>
</dbReference>
<organism evidence="3 4">
    <name type="scientific">Mesobaculum littorinae</name>
    <dbReference type="NCBI Taxonomy" id="2486419"/>
    <lineage>
        <taxon>Bacteria</taxon>
        <taxon>Pseudomonadati</taxon>
        <taxon>Pseudomonadota</taxon>
        <taxon>Alphaproteobacteria</taxon>
        <taxon>Rhodobacterales</taxon>
        <taxon>Roseobacteraceae</taxon>
        <taxon>Mesobaculum</taxon>
    </lineage>
</organism>
<dbReference type="CDD" id="cd06558">
    <property type="entry name" value="crotonase-like"/>
    <property type="match status" value="1"/>
</dbReference>
<name>A0A438AHG3_9RHOB</name>
<protein>
    <submittedName>
        <fullName evidence="3">Enoyl-CoA hydratase/isomerase family protein</fullName>
    </submittedName>
</protein>
<comment type="similarity">
    <text evidence="1 2">Belongs to the enoyl-CoA hydratase/isomerase family.</text>
</comment>
<dbReference type="InterPro" id="IPR001753">
    <property type="entry name" value="Enoyl-CoA_hydra/iso"/>
</dbReference>
<evidence type="ECO:0000313" key="4">
    <source>
        <dbReference type="Proteomes" id="UP000285908"/>
    </source>
</evidence>